<dbReference type="Pfam" id="PF10344">
    <property type="entry name" value="Hobbit"/>
    <property type="match status" value="2"/>
</dbReference>
<comment type="caution">
    <text evidence="5">The sequence shown here is derived from an EMBL/GenBank/DDBJ whole genome shotgun (WGS) entry which is preliminary data.</text>
</comment>
<reference evidence="5 6" key="1">
    <citation type="submission" date="2018-11" db="EMBL/GenBank/DDBJ databases">
        <title>Genome assembly of Steccherinum ochraceum LE-BIN_3174, the white-rot fungus of the Steccherinaceae family (The Residual Polyporoid clade, Polyporales, Basidiomycota).</title>
        <authorList>
            <person name="Fedorova T.V."/>
            <person name="Glazunova O.A."/>
            <person name="Landesman E.O."/>
            <person name="Moiseenko K.V."/>
            <person name="Psurtseva N.V."/>
            <person name="Savinova O.S."/>
            <person name="Shakhova N.V."/>
            <person name="Tyazhelova T.V."/>
            <person name="Vasina D.V."/>
        </authorList>
    </citation>
    <scope>NUCLEOTIDE SEQUENCE [LARGE SCALE GENOMIC DNA]</scope>
    <source>
        <strain evidence="5 6">LE-BIN_3174</strain>
    </source>
</reference>
<accession>A0A4R0RMF1</accession>
<dbReference type="SMART" id="SM01216">
    <property type="entry name" value="Fmp27_WPPW"/>
    <property type="match status" value="1"/>
</dbReference>
<evidence type="ECO:0000313" key="6">
    <source>
        <dbReference type="Proteomes" id="UP000292702"/>
    </source>
</evidence>
<feature type="compositionally biased region" description="Basic and acidic residues" evidence="1">
    <location>
        <begin position="2581"/>
        <end position="2590"/>
    </location>
</feature>
<protein>
    <submittedName>
        <fullName evidence="5">Uncharacterized protein</fullName>
    </submittedName>
</protein>
<feature type="compositionally biased region" description="Low complexity" evidence="1">
    <location>
        <begin position="2559"/>
        <end position="2572"/>
    </location>
</feature>
<feature type="region of interest" description="Disordered" evidence="1">
    <location>
        <begin position="2513"/>
        <end position="2661"/>
    </location>
</feature>
<feature type="region of interest" description="Disordered" evidence="1">
    <location>
        <begin position="291"/>
        <end position="337"/>
    </location>
</feature>
<feature type="compositionally biased region" description="Basic and acidic residues" evidence="1">
    <location>
        <begin position="2349"/>
        <end position="2360"/>
    </location>
</feature>
<feature type="compositionally biased region" description="Low complexity" evidence="1">
    <location>
        <begin position="2331"/>
        <end position="2346"/>
    </location>
</feature>
<feature type="domain" description="FMP27 WPPW motif-containing RBG unit" evidence="4">
    <location>
        <begin position="1613"/>
        <end position="2067"/>
    </location>
</feature>
<name>A0A4R0RMF1_9APHY</name>
<sequence>MVHNNSLDSTSGDTVDSIQNISRSLDPTPHLETTATGIWCIDRIGLSYHRPAGRSSSRFAIKVEGVSVELKPVREEWWRPEPGQDKTSKTEKSTPSALRQRITSFIRSVYDQLYWTLNPRVRPIVRAIAVAGFRLVIRALPTLVEAIDFELESAHVFFSTDIEARFSITRAQVDMKLTLEQLGCSEPAEKAPPTPARHKRFASVANLNTRLKSSVKRTWDRAWGGTEVAVAVAFSISAHFDPHRGVKQHSLETSLKVDPITVDLDGLIPVLNAFKRLRQKVERRAGFDKLPLSPVATPASGNAPNTATRSISPPPMSPKSIFRRPTSPTPSLSSLTNWRSSMGAKLSASIKFRRQPQPQVARKPIPDGIALSILKGIKVILPQLTVKHRFNCNGRSDVVSTTLQDISVGISRSHPERNQLHQEWIGRSSAPEDPFSADAYALSFSIHDTSMARMGSGAVRERLQVVAIGPLNIEAVVSQWPSPWLRGPTYLSGDPNNQWLLLQITLGSIDVSEHLEVLQALLTSAEPKRPSGSTPSLPPLLSPVPRIQLSIGVGPICARLISPASLRTDKPFAIEARTKGLIANMRSHFSHHIDKHKGKHPVPHDYPRLRMHLDFNLILERTFVNVCGSQWEDIPAAPGLPAGQPLLSLDEVHISATGEALGEVVEDPGMAVSIDVPSIFLDVSVATEALSVELWQPDAIGAITTVLQVVSVQRSGAVVSPEYNPHPKYALDSLPSGLSISFALSRAMVFITGPDLAPGEELEISRGVASHVGIAVTYCHLQPSQKDTASYHPTHEQQRLLLSLPSLLVSKAHNRISTVISEQSPMALIQVKAWDIAFRDALATRLVADDLFGVGDHHHHFRKQEYLNLQSIVADIVLSGHRQNGTALHGSKDNCAVAVTIAPISGTLHLANVYNALLALQTIKSLARATTASVPPRASPKPTSTLSVGVTCELSRLQLVYECPLSSKVYFRADTVFVEASPSQTIVVNWSSLVMAALLEVERDSVKHSEWEEILRLLDWRMVIQPDLNPVGIVVDGQSALIRLPFQFVLADLILNLNLSVKCVKHLLHMIPSGRFSTPPIPEAEGPKKMPDLVIRIGRLAAEAADEDIESRLALIWRAGSDSARLRLERDDAFEAKVAAIVGSGAAMTSIHGPDSDYQFSSQHSVSVGEARERLYAVHSGAWKSRFRQAHVSQHRRQESLCPKTLATLYSGNDFTVHVNPPSSASPLFRITFDGLSLHLARPSFPLADISGFLHAQGGLPRDTEYSLLIPMHLDLSVSSFRIALREYPLPLLNIPPHSQKDTPGLIFDTDLVIAEEMILSESGVQWVECAIVKAHRGIHGASPLSIAVPKTLNPVKTYATPIMRVTTDDVSDLSWGIGYSPAMQDFMRVVDTLSHSPRDSSPAIGFWDKLRLVFHWSVKVHFNDEVHLHLKGSRNPYDLRGSGAGFALCWKGHSHILIGQPNDQNELIQVVSDTMLITIPKPHYEVQLEQKVEVPKLKSPEDSYNGFRSDFIHLSISLTSSTAVSKTRNFSSIHLSPGLFSHFWAWWTLFDTISLPIRQGRRYKHKRPLSPKLGQHLATIKYRISVPKLFISHAYMDQSSDAWADGVTPFVGTKAMIDFFQVDMHQRAQETSITGPDGTTKTTMHKPFSAVEVVLKGLELRALLAIFSDPLKEAVPLECSPIGSAYRNRENIPVIGPDSPWIDLDDFVETDWSAPGIPILHLLPVMSCPRFTYFRHASKAAANENRVEVSKFDNEDTHLCLLGTEASVPQVQLNLVNNRIRELYELQEKEKKGTARPTFNTKTDIGKMITLLEDYAKHLAEVAATSRQTGPNGPHNYYMPSDSVSPEEWAEFQNVYQVHCPQIFMDNIIRDILIQYYYCSVARRGLEYHMATRAVKFIRDQAKTAIENLEAEAEKQPAASGAQAAAMAVRKMFIGESTEATIVQTDVDDEPVEAATDPMAGWDEGVFLRKSHFCLLLKPQIVLRSETSAESVLIMAAVQGKLQTYAIMDITNADDPNQTDLIRFHVPRFTVSANDRHFGAISNIVTDLLLFSNAALKTRSDRLEKMLFSYDFTNVASAADVVADLQARLRHAVEIKREAEWKLLRYGEDGDVEKLKIMAHILLLSEELDYVFDAIKLAQDKVNNRTGQNSALLLHASSAEISWRMLDRVDQLLAKLAVREIDFRWLSRQDSSVVNNLAVGDLQAFDGAADAEWTEILSKFEEKSNHPLVKQKLFCLADWTVLPPVGGITIYEAFDLSFHPMCLQIDTRVGKKIMEYVWPSRRNRGEIANESEDSQLVSPPSPTSHPVSRPSSKRASMDIVSPTPRRSMDSNRLTPLPLRRLNTSRSFTDLRGERSEPARSDTLQVHRPLARTRSSDGLFALSLTSPSPIDRSNQPSEESHRLSSAVSKKSRDDAAEMKTRSSQKTFVWVRVSSLHLVLSILKEDSFLCRDARIKTRDLEYRNQTCSWFLEFEELVDQFIPSGKNWKGWVKIAFQQPLVPVLPVARELITKTKWGAPKTHHQGGDTVKRKTGTKRLPFVTHRDTTVTPDTVAQDRSDPSSRSFTPSSSSDVSAENLTGEPEAMREEDEHRKRPRTRVMSLFKRSRSKPRSSMDSDVSIATTASSQSVNSVPALPVHSGRPSGLGATGHSEESMRSTQSSVV</sequence>
<feature type="domain" description="FMP27/BLTP2/Hobbit GFWDK motif-containing RBG unit" evidence="2">
    <location>
        <begin position="1287"/>
        <end position="1440"/>
    </location>
</feature>
<dbReference type="SMART" id="SM01215">
    <property type="entry name" value="Fmp27_SW"/>
    <property type="match status" value="1"/>
</dbReference>
<dbReference type="InterPro" id="IPR045167">
    <property type="entry name" value="Hobbit"/>
</dbReference>
<dbReference type="SMART" id="SM01214">
    <property type="entry name" value="Fmp27_GFWDK"/>
    <property type="match status" value="1"/>
</dbReference>
<dbReference type="InterPro" id="IPR019415">
    <property type="entry name" value="FMP27_SW_RBG"/>
</dbReference>
<organism evidence="5 6">
    <name type="scientific">Steccherinum ochraceum</name>
    <dbReference type="NCBI Taxonomy" id="92696"/>
    <lineage>
        <taxon>Eukaryota</taxon>
        <taxon>Fungi</taxon>
        <taxon>Dikarya</taxon>
        <taxon>Basidiomycota</taxon>
        <taxon>Agaricomycotina</taxon>
        <taxon>Agaricomycetes</taxon>
        <taxon>Polyporales</taxon>
        <taxon>Steccherinaceae</taxon>
        <taxon>Steccherinum</taxon>
    </lineage>
</organism>
<feature type="compositionally biased region" description="Polar residues" evidence="1">
    <location>
        <begin position="2609"/>
        <end position="2629"/>
    </location>
</feature>
<evidence type="ECO:0000313" key="5">
    <source>
        <dbReference type="EMBL" id="TCD68203.1"/>
    </source>
</evidence>
<dbReference type="EMBL" id="RWJN01000073">
    <property type="protein sequence ID" value="TCD68203.1"/>
    <property type="molecule type" value="Genomic_DNA"/>
</dbReference>
<dbReference type="STRING" id="92696.A0A4R0RMF1"/>
<feature type="domain" description="FMP27 SW motif-containing RBG unit" evidence="3">
    <location>
        <begin position="1170"/>
        <end position="1269"/>
    </location>
</feature>
<dbReference type="InterPro" id="IPR019441">
    <property type="entry name" value="FMP27/BLTP2/Hobbit_GFWDK_RBG"/>
</dbReference>
<feature type="compositionally biased region" description="Polar residues" evidence="1">
    <location>
        <begin position="2383"/>
        <end position="2408"/>
    </location>
</feature>
<evidence type="ECO:0000256" key="1">
    <source>
        <dbReference type="SAM" id="MobiDB-lite"/>
    </source>
</evidence>
<dbReference type="PANTHER" id="PTHR15678">
    <property type="entry name" value="ANTIGEN MLAA-22-RELATED"/>
    <property type="match status" value="1"/>
</dbReference>
<keyword evidence="6" id="KW-1185">Reference proteome</keyword>
<evidence type="ECO:0000259" key="4">
    <source>
        <dbReference type="SMART" id="SM01216"/>
    </source>
</evidence>
<dbReference type="Proteomes" id="UP000292702">
    <property type="component" value="Unassembled WGS sequence"/>
</dbReference>
<feature type="region of interest" description="Disordered" evidence="1">
    <location>
        <begin position="1"/>
        <end position="27"/>
    </location>
</feature>
<feature type="compositionally biased region" description="Low complexity" evidence="1">
    <location>
        <begin position="325"/>
        <end position="336"/>
    </location>
</feature>
<dbReference type="InterPro" id="IPR019449">
    <property type="entry name" value="FMP27_WPPW_RBG"/>
</dbReference>
<feature type="compositionally biased region" description="Polar residues" evidence="1">
    <location>
        <begin position="299"/>
        <end position="309"/>
    </location>
</feature>
<dbReference type="PANTHER" id="PTHR15678:SF6">
    <property type="entry name" value="BRIDGE-LIKE LIPID TRANSFER PROTEIN FAMILY MEMBER 2"/>
    <property type="match status" value="1"/>
</dbReference>
<dbReference type="OrthoDB" id="1562405at2759"/>
<gene>
    <name evidence="5" type="ORF">EIP91_011375</name>
</gene>
<evidence type="ECO:0000259" key="3">
    <source>
        <dbReference type="SMART" id="SM01215"/>
    </source>
</evidence>
<feature type="region of interest" description="Disordered" evidence="1">
    <location>
        <begin position="2288"/>
        <end position="2418"/>
    </location>
</feature>
<evidence type="ECO:0000259" key="2">
    <source>
        <dbReference type="SMART" id="SM01214"/>
    </source>
</evidence>
<proteinExistence type="predicted"/>